<evidence type="ECO:0000313" key="2">
    <source>
        <dbReference type="Proteomes" id="UP001060215"/>
    </source>
</evidence>
<dbReference type="Proteomes" id="UP001060215">
    <property type="component" value="Chromosome 2"/>
</dbReference>
<keyword evidence="2" id="KW-1185">Reference proteome</keyword>
<reference evidence="1 2" key="1">
    <citation type="journal article" date="2022" name="Plant J.">
        <title>Chromosome-level genome of Camellia lanceoleosa provides a valuable resource for understanding genome evolution and self-incompatibility.</title>
        <authorList>
            <person name="Gong W."/>
            <person name="Xiao S."/>
            <person name="Wang L."/>
            <person name="Liao Z."/>
            <person name="Chang Y."/>
            <person name="Mo W."/>
            <person name="Hu G."/>
            <person name="Li W."/>
            <person name="Zhao G."/>
            <person name="Zhu H."/>
            <person name="Hu X."/>
            <person name="Ji K."/>
            <person name="Xiang X."/>
            <person name="Song Q."/>
            <person name="Yuan D."/>
            <person name="Jin S."/>
            <person name="Zhang L."/>
        </authorList>
    </citation>
    <scope>NUCLEOTIDE SEQUENCE [LARGE SCALE GENOMIC DNA]</scope>
    <source>
        <strain evidence="1">SQ_2022a</strain>
    </source>
</reference>
<dbReference type="EMBL" id="CM045759">
    <property type="protein sequence ID" value="KAI8017873.1"/>
    <property type="molecule type" value="Genomic_DNA"/>
</dbReference>
<evidence type="ECO:0000313" key="1">
    <source>
        <dbReference type="EMBL" id="KAI8017873.1"/>
    </source>
</evidence>
<proteinExistence type="predicted"/>
<organism evidence="1 2">
    <name type="scientific">Camellia lanceoleosa</name>
    <dbReference type="NCBI Taxonomy" id="1840588"/>
    <lineage>
        <taxon>Eukaryota</taxon>
        <taxon>Viridiplantae</taxon>
        <taxon>Streptophyta</taxon>
        <taxon>Embryophyta</taxon>
        <taxon>Tracheophyta</taxon>
        <taxon>Spermatophyta</taxon>
        <taxon>Magnoliopsida</taxon>
        <taxon>eudicotyledons</taxon>
        <taxon>Gunneridae</taxon>
        <taxon>Pentapetalae</taxon>
        <taxon>asterids</taxon>
        <taxon>Ericales</taxon>
        <taxon>Theaceae</taxon>
        <taxon>Camellia</taxon>
    </lineage>
</organism>
<gene>
    <name evidence="1" type="ORF">LOK49_LG04G02073</name>
</gene>
<sequence>MEIDYNNRHQCRLFSVLLESTNGYVNGFRDLAFNNIEFKLSGSEDQDQDQEQSISDCESGINANLRYAWYGASRDEIGKIITHGFGHCGDVKNNGLYGCGIYLSPDDSSIDRWVKARVALSLYLGEHITCSSQFDSGVDNLVSPKKYIVWSTHMNTHILPKYIISFRVTSLSMGWHRIPTSLWMPFSTLISVLSKFLPTHGISLISKYHAHHRVMRQIAGDELLSAIIKSFRGKALMCIKELYLSFGPKAPSEEDPYNQRKKEGRMADQLSNEADREDGANEFREETTLRRIDVGSPVETIRRGFHHFKTTEFDKFPKYFEELAKGQKPQFLVFACSDSRVCPSRVLDFKPGQAFMARNIANLVPAFNKVRYSGVGAIIEYAVTALGVEVILVIGHSRCGGIKELMDLPADGATSNDFIHDWIKIGLPAKAKVEAELPDPKDEEKYARCEREAVNLSLVNVLTYPYVQDRVAKGTLKLMGGHYDFVNGKFDLWGIDLDIKPLLHI</sequence>
<accession>A0ACC0HY50</accession>
<name>A0ACC0HY50_9ERIC</name>
<protein>
    <submittedName>
        <fullName evidence="1">Uncharacterized protein</fullName>
    </submittedName>
</protein>
<comment type="caution">
    <text evidence="1">The sequence shown here is derived from an EMBL/GenBank/DDBJ whole genome shotgun (WGS) entry which is preliminary data.</text>
</comment>